<dbReference type="GO" id="GO:0042147">
    <property type="term" value="P:retrograde transport, endosome to Golgi"/>
    <property type="evidence" value="ECO:0007669"/>
    <property type="project" value="TreeGrafter"/>
</dbReference>
<dbReference type="Pfam" id="PF04129">
    <property type="entry name" value="Vps52_CC"/>
    <property type="match status" value="1"/>
</dbReference>
<accession>A0A8C3P344</accession>
<dbReference type="InterPro" id="IPR007258">
    <property type="entry name" value="Vps52"/>
</dbReference>
<dbReference type="Proteomes" id="UP000694396">
    <property type="component" value="Unplaced"/>
</dbReference>
<dbReference type="GO" id="GO:0000938">
    <property type="term" value="C:GARP complex"/>
    <property type="evidence" value="ECO:0007669"/>
    <property type="project" value="TreeGrafter"/>
</dbReference>
<reference evidence="4" key="1">
    <citation type="submission" date="2025-08" db="UniProtKB">
        <authorList>
            <consortium name="Ensembl"/>
        </authorList>
    </citation>
    <scope>IDENTIFICATION</scope>
</reference>
<evidence type="ECO:0000256" key="2">
    <source>
        <dbReference type="SAM" id="MobiDB-lite"/>
    </source>
</evidence>
<organism evidence="4 5">
    <name type="scientific">Cyanoderma ruficeps</name>
    <name type="common">rufous-capped babbler</name>
    <dbReference type="NCBI Taxonomy" id="181631"/>
    <lineage>
        <taxon>Eukaryota</taxon>
        <taxon>Metazoa</taxon>
        <taxon>Chordata</taxon>
        <taxon>Craniata</taxon>
        <taxon>Vertebrata</taxon>
        <taxon>Euteleostomi</taxon>
        <taxon>Archelosauria</taxon>
        <taxon>Archosauria</taxon>
        <taxon>Dinosauria</taxon>
        <taxon>Saurischia</taxon>
        <taxon>Theropoda</taxon>
        <taxon>Coelurosauria</taxon>
        <taxon>Aves</taxon>
        <taxon>Neognathae</taxon>
        <taxon>Neoaves</taxon>
        <taxon>Telluraves</taxon>
        <taxon>Australaves</taxon>
        <taxon>Passeriformes</taxon>
        <taxon>Sylvioidea</taxon>
        <taxon>Timaliidae</taxon>
        <taxon>Cyanoderma</taxon>
    </lineage>
</organism>
<name>A0A8C3P344_9PASS</name>
<dbReference type="GO" id="GO:0005829">
    <property type="term" value="C:cytosol"/>
    <property type="evidence" value="ECO:0007669"/>
    <property type="project" value="GOC"/>
</dbReference>
<dbReference type="AlphaFoldDB" id="A0A8C3P344"/>
<evidence type="ECO:0000313" key="5">
    <source>
        <dbReference type="Proteomes" id="UP000694396"/>
    </source>
</evidence>
<reference evidence="4" key="2">
    <citation type="submission" date="2025-09" db="UniProtKB">
        <authorList>
            <consortium name="Ensembl"/>
        </authorList>
    </citation>
    <scope>IDENTIFICATION</scope>
</reference>
<evidence type="ECO:0000313" key="4">
    <source>
        <dbReference type="Ensembl" id="ENSCRFP00000005122.1"/>
    </source>
</evidence>
<keyword evidence="5" id="KW-1185">Reference proteome</keyword>
<proteinExistence type="predicted"/>
<dbReference type="PANTHER" id="PTHR14190:SF7">
    <property type="entry name" value="VACUOLAR PROTEIN SORTING-ASSOCIATED PROTEIN 52 HOMOLOG"/>
    <property type="match status" value="1"/>
</dbReference>
<dbReference type="InterPro" id="IPR048319">
    <property type="entry name" value="Vps52_CC"/>
</dbReference>
<dbReference type="Ensembl" id="ENSCRFT00000005321.1">
    <property type="protein sequence ID" value="ENSCRFP00000005122.1"/>
    <property type="gene ID" value="ENSCRFG00000004139.1"/>
</dbReference>
<sequence length="517" mass="58471">MRGRGFSKGAWRGWAGRNHLGAGGGRNSPFLLFFSSFSPNFSLFSPNFFPFFPFFPVFPVFSRFSRFFPHFIPIFPGFPPVHIQENLEDALVQEALQTGVDLRQYSRQVELELQEVERASIQDCIPKCPQSVPKVSPKCPQGVPKRMEEMLGSFQSSLSSLSWEIRALQGQAGAMNLRLRNRRQVHQRLGHLLDELVVVILESPVTSPEFLEQLRALSGKIEAVKEQSFRDTLACDDVQHVLDRLRIKVTGNYQNSGAEIRPKIPEFAPQKIPKFWHRNPPKNPRICTPKNPRILTQKNPQILHQKSQNSDTKNPQILAPKPAPKIPKFTPQKSQILTPKSAQKSQNSDTNNPQILAPKLAQKSQNLHPKNPKILTQKIPKILAPKSAKIGPKISKFWHQKRPKNPQILTPKSTKNPQILAPKIQEMMEMGIGGYWDGTGTNWDKLGVEKWGKIGKKRGKFEFFGGEIDGKWGLGGLGWNWDKLGWNWDKLGQTGTNWDLPNGGKSGIFSRFSALRP</sequence>
<evidence type="ECO:0000259" key="3">
    <source>
        <dbReference type="Pfam" id="PF04129"/>
    </source>
</evidence>
<dbReference type="GO" id="GO:0032456">
    <property type="term" value="P:endocytic recycling"/>
    <property type="evidence" value="ECO:0007669"/>
    <property type="project" value="TreeGrafter"/>
</dbReference>
<protein>
    <recommendedName>
        <fullName evidence="1">Vacuolar protein sorting-associated protein 52 homolog</fullName>
    </recommendedName>
</protein>
<evidence type="ECO:0000256" key="1">
    <source>
        <dbReference type="ARBA" id="ARBA00017083"/>
    </source>
</evidence>
<dbReference type="GO" id="GO:0019905">
    <property type="term" value="F:syntaxin binding"/>
    <property type="evidence" value="ECO:0007669"/>
    <property type="project" value="TreeGrafter"/>
</dbReference>
<dbReference type="GO" id="GO:0007041">
    <property type="term" value="P:lysosomal transport"/>
    <property type="evidence" value="ECO:0007669"/>
    <property type="project" value="TreeGrafter"/>
</dbReference>
<feature type="domain" description="Vps52 coiled-coil" evidence="3">
    <location>
        <begin position="145"/>
        <end position="249"/>
    </location>
</feature>
<feature type="region of interest" description="Disordered" evidence="2">
    <location>
        <begin position="276"/>
        <end position="354"/>
    </location>
</feature>
<feature type="compositionally biased region" description="Polar residues" evidence="2">
    <location>
        <begin position="294"/>
        <end position="314"/>
    </location>
</feature>
<feature type="compositionally biased region" description="Polar residues" evidence="2">
    <location>
        <begin position="331"/>
        <end position="354"/>
    </location>
</feature>
<dbReference type="PANTHER" id="PTHR14190">
    <property type="entry name" value="SUPPRESSOR OF ACTIN MUTATIONS 2/VACUOLAR PROTEIN SORTING 52"/>
    <property type="match status" value="1"/>
</dbReference>
<dbReference type="GO" id="GO:0006896">
    <property type="term" value="P:Golgi to vacuole transport"/>
    <property type="evidence" value="ECO:0007669"/>
    <property type="project" value="TreeGrafter"/>
</dbReference>